<proteinExistence type="predicted"/>
<organism evidence="1">
    <name type="scientific">marine sediment metagenome</name>
    <dbReference type="NCBI Taxonomy" id="412755"/>
    <lineage>
        <taxon>unclassified sequences</taxon>
        <taxon>metagenomes</taxon>
        <taxon>ecological metagenomes</taxon>
    </lineage>
</organism>
<protein>
    <submittedName>
        <fullName evidence="1">Uncharacterized protein</fullName>
    </submittedName>
</protein>
<sequence>MKEGYEQRFYNSLEYLKELLKLAKEVLEVERETELEDERKKAETALTELFHDFKSVFTPKIIERIVNDINETIRIVRFEG</sequence>
<gene>
    <name evidence="1" type="ORF">LCGC14_1359880</name>
</gene>
<evidence type="ECO:0000313" key="1">
    <source>
        <dbReference type="EMBL" id="KKM78444.1"/>
    </source>
</evidence>
<comment type="caution">
    <text evidence="1">The sequence shown here is derived from an EMBL/GenBank/DDBJ whole genome shotgun (WGS) entry which is preliminary data.</text>
</comment>
<accession>A0A0F9K8H9</accession>
<dbReference type="EMBL" id="LAZR01008489">
    <property type="protein sequence ID" value="KKM78444.1"/>
    <property type="molecule type" value="Genomic_DNA"/>
</dbReference>
<name>A0A0F9K8H9_9ZZZZ</name>
<dbReference type="AlphaFoldDB" id="A0A0F9K8H9"/>
<reference evidence="1" key="1">
    <citation type="journal article" date="2015" name="Nature">
        <title>Complex archaea that bridge the gap between prokaryotes and eukaryotes.</title>
        <authorList>
            <person name="Spang A."/>
            <person name="Saw J.H."/>
            <person name="Jorgensen S.L."/>
            <person name="Zaremba-Niedzwiedzka K."/>
            <person name="Martijn J."/>
            <person name="Lind A.E."/>
            <person name="van Eijk R."/>
            <person name="Schleper C."/>
            <person name="Guy L."/>
            <person name="Ettema T.J."/>
        </authorList>
    </citation>
    <scope>NUCLEOTIDE SEQUENCE</scope>
</reference>